<proteinExistence type="predicted"/>
<dbReference type="EMBL" id="JAHQIW010004163">
    <property type="protein sequence ID" value="KAJ1361304.1"/>
    <property type="molecule type" value="Genomic_DNA"/>
</dbReference>
<protein>
    <submittedName>
        <fullName evidence="1">Uncharacterized protein</fullName>
    </submittedName>
</protein>
<name>A0AAD5N9W2_PARTN</name>
<organism evidence="1 2">
    <name type="scientific">Parelaphostrongylus tenuis</name>
    <name type="common">Meningeal worm</name>
    <dbReference type="NCBI Taxonomy" id="148309"/>
    <lineage>
        <taxon>Eukaryota</taxon>
        <taxon>Metazoa</taxon>
        <taxon>Ecdysozoa</taxon>
        <taxon>Nematoda</taxon>
        <taxon>Chromadorea</taxon>
        <taxon>Rhabditida</taxon>
        <taxon>Rhabditina</taxon>
        <taxon>Rhabditomorpha</taxon>
        <taxon>Strongyloidea</taxon>
        <taxon>Metastrongylidae</taxon>
        <taxon>Parelaphostrongylus</taxon>
    </lineage>
</organism>
<gene>
    <name evidence="1" type="ORF">KIN20_020520</name>
</gene>
<dbReference type="Proteomes" id="UP001196413">
    <property type="component" value="Unassembled WGS sequence"/>
</dbReference>
<feature type="non-terminal residue" evidence="1">
    <location>
        <position position="1"/>
    </location>
</feature>
<keyword evidence="2" id="KW-1185">Reference proteome</keyword>
<sequence>MSDDKVNMALDDIIKLNKKKRAGKAVKRNAESVRQVRGRRGITSRARGGIARRRAASLSIGQRRGARSRFIQRRGVTAPSVNASALNSAATRRLVKRLVNKALRRMRATSTSRVADRGAVYADAAITGVSARSQAIRKRVVEVPRIVVRRRRPVRPIRRQQAEEEPERVVYQPVRVVQRELSPVQVVRQRQIRPVYRNERAAAVRGLQNGQRAAVIPVRQFIQQRSRQFPIRQNRVFSQQSAALKNGVLVERNFYGNRRQNPRASVIYVNEEMSSR</sequence>
<dbReference type="AlphaFoldDB" id="A0AAD5N9W2"/>
<reference evidence="1" key="1">
    <citation type="submission" date="2021-06" db="EMBL/GenBank/DDBJ databases">
        <title>Parelaphostrongylus tenuis whole genome reference sequence.</title>
        <authorList>
            <person name="Garwood T.J."/>
            <person name="Larsen P.A."/>
            <person name="Fountain-Jones N.M."/>
            <person name="Garbe J.R."/>
            <person name="Macchietto M.G."/>
            <person name="Kania S.A."/>
            <person name="Gerhold R.W."/>
            <person name="Richards J.E."/>
            <person name="Wolf T.M."/>
        </authorList>
    </citation>
    <scope>NUCLEOTIDE SEQUENCE</scope>
    <source>
        <strain evidence="1">MNPRO001-30</strain>
        <tissue evidence="1">Meninges</tissue>
    </source>
</reference>
<evidence type="ECO:0000313" key="1">
    <source>
        <dbReference type="EMBL" id="KAJ1361304.1"/>
    </source>
</evidence>
<accession>A0AAD5N9W2</accession>
<comment type="caution">
    <text evidence="1">The sequence shown here is derived from an EMBL/GenBank/DDBJ whole genome shotgun (WGS) entry which is preliminary data.</text>
</comment>
<evidence type="ECO:0000313" key="2">
    <source>
        <dbReference type="Proteomes" id="UP001196413"/>
    </source>
</evidence>